<dbReference type="PROSITE" id="PS51257">
    <property type="entry name" value="PROKAR_LIPOPROTEIN"/>
    <property type="match status" value="1"/>
</dbReference>
<dbReference type="EMBL" id="JAAZSR010000003">
    <property type="protein sequence ID" value="NKX49085.1"/>
    <property type="molecule type" value="Genomic_DNA"/>
</dbReference>
<evidence type="ECO:0000256" key="1">
    <source>
        <dbReference type="SAM" id="SignalP"/>
    </source>
</evidence>
<name>A0ABX1JM00_9MICC</name>
<keyword evidence="1" id="KW-0732">Signal</keyword>
<dbReference type="Pfam" id="PF12028">
    <property type="entry name" value="DUF3515"/>
    <property type="match status" value="1"/>
</dbReference>
<dbReference type="InterPro" id="IPR021903">
    <property type="entry name" value="DUF3515"/>
</dbReference>
<organism evidence="2 3">
    <name type="scientific">Arthrobacter deserti</name>
    <dbReference type="NCBI Taxonomy" id="1742687"/>
    <lineage>
        <taxon>Bacteria</taxon>
        <taxon>Bacillati</taxon>
        <taxon>Actinomycetota</taxon>
        <taxon>Actinomycetes</taxon>
        <taxon>Micrococcales</taxon>
        <taxon>Micrococcaceae</taxon>
        <taxon>Arthrobacter</taxon>
    </lineage>
</organism>
<proteinExistence type="predicted"/>
<evidence type="ECO:0000313" key="2">
    <source>
        <dbReference type="EMBL" id="NKX49085.1"/>
    </source>
</evidence>
<reference evidence="2 3" key="1">
    <citation type="submission" date="2020-04" db="EMBL/GenBank/DDBJ databases">
        <authorList>
            <person name="Liu S."/>
        </authorList>
    </citation>
    <scope>NUCLEOTIDE SEQUENCE [LARGE SCALE GENOMIC DNA]</scope>
    <source>
        <strain evidence="2 3">CGMCC 1.15091</strain>
    </source>
</reference>
<gene>
    <name evidence="2" type="ORF">HER39_00495</name>
</gene>
<accession>A0ABX1JM00</accession>
<feature type="signal peptide" evidence="1">
    <location>
        <begin position="1"/>
        <end position="25"/>
    </location>
</feature>
<keyword evidence="3" id="KW-1185">Reference proteome</keyword>
<sequence>MPQPPRSFRLPVAALLGAVGLAGTAACSPAVTVGAAPDAANPACAPMMVRLPQFVADQPKRETSSQGSAAWGNPSQVILRCGVPVPGPTTDQCVTVNGVDWVLREQEESWTATTYGRNPATELVFDPEQVPESTVLVDLAGAAAEIPQTNKCLSAADVADPEQ</sequence>
<protein>
    <submittedName>
        <fullName evidence="2">DUF3515 family protein</fullName>
    </submittedName>
</protein>
<evidence type="ECO:0000313" key="3">
    <source>
        <dbReference type="Proteomes" id="UP000523795"/>
    </source>
</evidence>
<dbReference type="Proteomes" id="UP000523795">
    <property type="component" value="Unassembled WGS sequence"/>
</dbReference>
<feature type="chain" id="PRO_5045696681" evidence="1">
    <location>
        <begin position="26"/>
        <end position="163"/>
    </location>
</feature>
<comment type="caution">
    <text evidence="2">The sequence shown here is derived from an EMBL/GenBank/DDBJ whole genome shotgun (WGS) entry which is preliminary data.</text>
</comment>